<protein>
    <submittedName>
        <fullName evidence="2">PepSY domain-containing protein</fullName>
    </submittedName>
</protein>
<evidence type="ECO:0000313" key="3">
    <source>
        <dbReference type="Proteomes" id="UP001623290"/>
    </source>
</evidence>
<dbReference type="Proteomes" id="UP001623290">
    <property type="component" value="Plasmid unnamed2"/>
</dbReference>
<feature type="transmembrane region" description="Helical" evidence="1">
    <location>
        <begin position="199"/>
        <end position="221"/>
    </location>
</feature>
<geneLocation type="plasmid" evidence="2 3">
    <name>unnamed2</name>
</geneLocation>
<feature type="transmembrane region" description="Helical" evidence="1">
    <location>
        <begin position="375"/>
        <end position="398"/>
    </location>
</feature>
<keyword evidence="1" id="KW-0812">Transmembrane</keyword>
<name>A0ABZ1E3V4_9RHOB</name>
<sequence length="462" mass="49801">MTKHSSKAGARATISPFYFAAWRWHFYAGLFVVPFLLILAVTGMVMMLATASSNQLGDVRDVVIAGPAMPVSQQAQAALDAIPGGVLDQYVAPEAADRPAFFAIRDGAAMMSVAIDPYTGDVLNAQDKTTTLYAIANRIHGTLLLGDTGDRIVEMAVSLMILLIVTGLWMWLPKAGWRAMVPNMRARGRNFYKSLHASLGTLVAVFLVLFALSGLSWAGIWGGKFIQPWSSFPAEKTWKGTPLSGHNHASMNHSGYQDVPWGVELVPMPASGSAAGTEAVQGPVTLDSVSAWAQANGFHGQYKITLPKGETGVYTLMAEVRNEDGVMPWQDRTTHIDQFTGHILGDIRYADYTPMAKAMAWGIGLHKGLVGPWNFALNFVVLLLVIAICASGIVMWWMRRPAGAGRLAAPPVPRDMPLWKSGILVAVLIAIAFPMAGVALASVIVLDVLLIARVSFLKRAFS</sequence>
<accession>A0ABZ1E3V4</accession>
<dbReference type="RefSeq" id="WP_330629447.1">
    <property type="nucleotide sequence ID" value="NZ_CP135445.1"/>
</dbReference>
<keyword evidence="2" id="KW-0614">Plasmid</keyword>
<dbReference type="Pfam" id="PF03929">
    <property type="entry name" value="PepSY_TM"/>
    <property type="match status" value="1"/>
</dbReference>
<feature type="transmembrane region" description="Helical" evidence="1">
    <location>
        <begin position="418"/>
        <end position="451"/>
    </location>
</feature>
<feature type="transmembrane region" description="Helical" evidence="1">
    <location>
        <begin position="152"/>
        <end position="172"/>
    </location>
</feature>
<keyword evidence="1" id="KW-1133">Transmembrane helix</keyword>
<gene>
    <name evidence="2" type="ORF">RPE78_15845</name>
</gene>
<keyword evidence="1" id="KW-0472">Membrane</keyword>
<feature type="transmembrane region" description="Helical" evidence="1">
    <location>
        <begin position="26"/>
        <end position="50"/>
    </location>
</feature>
<dbReference type="InterPro" id="IPR005625">
    <property type="entry name" value="PepSY-ass_TM"/>
</dbReference>
<evidence type="ECO:0000313" key="2">
    <source>
        <dbReference type="EMBL" id="WRY35706.1"/>
    </source>
</evidence>
<keyword evidence="3" id="KW-1185">Reference proteome</keyword>
<dbReference type="EMBL" id="CP135445">
    <property type="protein sequence ID" value="WRY35706.1"/>
    <property type="molecule type" value="Genomic_DNA"/>
</dbReference>
<dbReference type="PANTHER" id="PTHR34219:SF1">
    <property type="entry name" value="PEPSY DOMAIN-CONTAINING PROTEIN"/>
    <property type="match status" value="1"/>
</dbReference>
<proteinExistence type="predicted"/>
<evidence type="ECO:0000256" key="1">
    <source>
        <dbReference type="SAM" id="Phobius"/>
    </source>
</evidence>
<reference evidence="2 3" key="1">
    <citation type="submission" date="2023-09" db="EMBL/GenBank/DDBJ databases">
        <title>Thioclava shenzhenensis sp. nov., a multidrug resistant bacteria-antagonizing species isolated from coastal seawater.</title>
        <authorList>
            <person name="Long M."/>
        </authorList>
    </citation>
    <scope>NUCLEOTIDE SEQUENCE [LARGE SCALE GENOMIC DNA]</scope>
    <source>
        <strain evidence="2 3">FTW29</strain>
        <plasmid evidence="2 3">unnamed2</plasmid>
    </source>
</reference>
<organism evidence="2 3">
    <name type="scientific">Thioclava litoralis</name>
    <dbReference type="NCBI Taxonomy" id="3076557"/>
    <lineage>
        <taxon>Bacteria</taxon>
        <taxon>Pseudomonadati</taxon>
        <taxon>Pseudomonadota</taxon>
        <taxon>Alphaproteobacteria</taxon>
        <taxon>Rhodobacterales</taxon>
        <taxon>Paracoccaceae</taxon>
        <taxon>Thioclava</taxon>
    </lineage>
</organism>
<dbReference type="PANTHER" id="PTHR34219">
    <property type="entry name" value="IRON-REGULATED INNER MEMBRANE PROTEIN-RELATED"/>
    <property type="match status" value="1"/>
</dbReference>